<comment type="caution">
    <text evidence="1">The sequence shown here is derived from an EMBL/GenBank/DDBJ whole genome shotgun (WGS) entry which is preliminary data.</text>
</comment>
<accession>A0A5B7FS33</accession>
<keyword evidence="2" id="KW-1185">Reference proteome</keyword>
<sequence>MMVMVVLVVEQRKGSEAQKCLRIRGSESVMVHMQEGAWHCMTRRSGDDSTGRSRYLGRKGLHGWPDSVVASPNMPKGEATVPLISGREQHSLGGSSRGGTQETLALLRHCPLAVSERRVLGEAGRGVAGWRGHQARRVRAGEGGLSVSRGRSGT</sequence>
<organism evidence="1 2">
    <name type="scientific">Portunus trituberculatus</name>
    <name type="common">Swimming crab</name>
    <name type="synonym">Neptunus trituberculatus</name>
    <dbReference type="NCBI Taxonomy" id="210409"/>
    <lineage>
        <taxon>Eukaryota</taxon>
        <taxon>Metazoa</taxon>
        <taxon>Ecdysozoa</taxon>
        <taxon>Arthropoda</taxon>
        <taxon>Crustacea</taxon>
        <taxon>Multicrustacea</taxon>
        <taxon>Malacostraca</taxon>
        <taxon>Eumalacostraca</taxon>
        <taxon>Eucarida</taxon>
        <taxon>Decapoda</taxon>
        <taxon>Pleocyemata</taxon>
        <taxon>Brachyura</taxon>
        <taxon>Eubrachyura</taxon>
        <taxon>Portunoidea</taxon>
        <taxon>Portunidae</taxon>
        <taxon>Portuninae</taxon>
        <taxon>Portunus</taxon>
    </lineage>
</organism>
<evidence type="ECO:0000313" key="1">
    <source>
        <dbReference type="EMBL" id="MPC50590.1"/>
    </source>
</evidence>
<evidence type="ECO:0000313" key="2">
    <source>
        <dbReference type="Proteomes" id="UP000324222"/>
    </source>
</evidence>
<gene>
    <name evidence="1" type="ORF">E2C01_044419</name>
</gene>
<protein>
    <submittedName>
        <fullName evidence="1">Uncharacterized protein</fullName>
    </submittedName>
</protein>
<dbReference type="EMBL" id="VSRR010009607">
    <property type="protein sequence ID" value="MPC50590.1"/>
    <property type="molecule type" value="Genomic_DNA"/>
</dbReference>
<dbReference type="AlphaFoldDB" id="A0A5B7FS33"/>
<name>A0A5B7FS33_PORTR</name>
<proteinExistence type="predicted"/>
<dbReference type="Proteomes" id="UP000324222">
    <property type="component" value="Unassembled WGS sequence"/>
</dbReference>
<reference evidence="1 2" key="1">
    <citation type="submission" date="2019-05" db="EMBL/GenBank/DDBJ databases">
        <title>Another draft genome of Portunus trituberculatus and its Hox gene families provides insights of decapod evolution.</title>
        <authorList>
            <person name="Jeong J.-H."/>
            <person name="Song I."/>
            <person name="Kim S."/>
            <person name="Choi T."/>
            <person name="Kim D."/>
            <person name="Ryu S."/>
            <person name="Kim W."/>
        </authorList>
    </citation>
    <scope>NUCLEOTIDE SEQUENCE [LARGE SCALE GENOMIC DNA]</scope>
    <source>
        <tissue evidence="1">Muscle</tissue>
    </source>
</reference>